<dbReference type="PANTHER" id="PTHR38160">
    <property type="entry name" value="ZINC FINGER CCCH DOMAIN-CONTAINING PROTEIN 40"/>
    <property type="match status" value="1"/>
</dbReference>
<dbReference type="AlphaFoldDB" id="A0AAN9EJQ8"/>
<accession>A0AAN9EJQ8</accession>
<evidence type="ECO:0000256" key="2">
    <source>
        <dbReference type="SAM" id="MobiDB-lite"/>
    </source>
</evidence>
<feature type="region of interest" description="Disordered" evidence="2">
    <location>
        <begin position="506"/>
        <end position="540"/>
    </location>
</feature>
<feature type="compositionally biased region" description="Basic and acidic residues" evidence="2">
    <location>
        <begin position="161"/>
        <end position="171"/>
    </location>
</feature>
<feature type="compositionally biased region" description="Polar residues" evidence="2">
    <location>
        <begin position="195"/>
        <end position="205"/>
    </location>
</feature>
<keyword evidence="5" id="KW-1185">Reference proteome</keyword>
<dbReference type="InterPro" id="IPR045868">
    <property type="entry name" value="Znf_C3H13/40"/>
</dbReference>
<evidence type="ECO:0000259" key="3">
    <source>
        <dbReference type="PROSITE" id="PS50103"/>
    </source>
</evidence>
<dbReference type="InterPro" id="IPR000571">
    <property type="entry name" value="Znf_CCCH"/>
</dbReference>
<evidence type="ECO:0000256" key="1">
    <source>
        <dbReference type="PROSITE-ProRule" id="PRU00723"/>
    </source>
</evidence>
<comment type="caution">
    <text evidence="4">The sequence shown here is derived from an EMBL/GenBank/DDBJ whole genome shotgun (WGS) entry which is preliminary data.</text>
</comment>
<dbReference type="Gene3D" id="4.10.1000.10">
    <property type="entry name" value="Zinc finger, CCCH-type"/>
    <property type="match status" value="1"/>
</dbReference>
<dbReference type="PANTHER" id="PTHR38160:SF1">
    <property type="entry name" value="ZINC FINGER CCCH DOMAIN-CONTAINING PROTEIN 40"/>
    <property type="match status" value="1"/>
</dbReference>
<feature type="domain" description="C3H1-type" evidence="3">
    <location>
        <begin position="6"/>
        <end position="32"/>
    </location>
</feature>
<sequence length="540" mass="61501">MVEGRQFKTRLCVLYQRGRCNRNNCSFAHGNAELRRHPASASASSSSFSACYVDSGFESALEKCMVDLSHVTCVDSGVFGEKFLSEGGMKDAFSLYCELDSISILFNDKTSDHFQQYGYSILVERFFRIDSAVNGRRDYSANDLRDKLQRRYLSPPRRYSPARDGRGRQAIREYSPSRSPEKRSDRRHMRKHGTTDQSDIPGSSKVSDRIQDRVREGKLISSGSRNTHEEQLKKVESDINTLEDQKFQLEVYLDESVQEIDSLNSRIQELDAQLFKEKEECKRIASRIRKFIRVHHHNSQLQDELKRSQVRLQRFGDELVSDISRIGASEEDLSIDIVSNGENSALPPVIKHNAEQNDASPLMKRLQVEQDPVKELKQDRSKVGNLVETSRTRKRSRWNLPDQLNDKDYEGLDAPSNGTEVNRPLDLEGKQKRGIWSSSNNPSSEKLKESKIELPSTSMAAHVVDDEVEIEHDDRTDIMETAKTINENGVAHEKKGLPLLLPPTLIPRSNYSRYEGEDENVDVDGLEEKKNAGEEHVGIV</sequence>
<feature type="compositionally biased region" description="Acidic residues" evidence="2">
    <location>
        <begin position="516"/>
        <end position="525"/>
    </location>
</feature>
<feature type="zinc finger region" description="C3H1-type" evidence="1">
    <location>
        <begin position="6"/>
        <end position="32"/>
    </location>
</feature>
<dbReference type="GO" id="GO:0008270">
    <property type="term" value="F:zinc ion binding"/>
    <property type="evidence" value="ECO:0007669"/>
    <property type="project" value="UniProtKB-KW"/>
</dbReference>
<gene>
    <name evidence="4" type="ORF">RIF29_31553</name>
</gene>
<dbReference type="Proteomes" id="UP001372338">
    <property type="component" value="Unassembled WGS sequence"/>
</dbReference>
<protein>
    <recommendedName>
        <fullName evidence="3">C3H1-type domain-containing protein</fullName>
    </recommendedName>
</protein>
<feature type="compositionally biased region" description="Basic and acidic residues" evidence="2">
    <location>
        <begin position="526"/>
        <end position="540"/>
    </location>
</feature>
<reference evidence="4 5" key="1">
    <citation type="submission" date="2024-01" db="EMBL/GenBank/DDBJ databases">
        <title>The genomes of 5 underutilized Papilionoideae crops provide insights into root nodulation and disease resistanc.</title>
        <authorList>
            <person name="Yuan L."/>
        </authorList>
    </citation>
    <scope>NUCLEOTIDE SEQUENCE [LARGE SCALE GENOMIC DNA]</scope>
    <source>
        <strain evidence="4">ZHUSHIDOU_FW_LH</strain>
        <tissue evidence="4">Leaf</tissue>
    </source>
</reference>
<dbReference type="PROSITE" id="PS50103">
    <property type="entry name" value="ZF_C3H1"/>
    <property type="match status" value="1"/>
</dbReference>
<keyword evidence="1" id="KW-0862">Zinc</keyword>
<organism evidence="4 5">
    <name type="scientific">Crotalaria pallida</name>
    <name type="common">Smooth rattlebox</name>
    <name type="synonym">Crotalaria striata</name>
    <dbReference type="NCBI Taxonomy" id="3830"/>
    <lineage>
        <taxon>Eukaryota</taxon>
        <taxon>Viridiplantae</taxon>
        <taxon>Streptophyta</taxon>
        <taxon>Embryophyta</taxon>
        <taxon>Tracheophyta</taxon>
        <taxon>Spermatophyta</taxon>
        <taxon>Magnoliopsida</taxon>
        <taxon>eudicotyledons</taxon>
        <taxon>Gunneridae</taxon>
        <taxon>Pentapetalae</taxon>
        <taxon>rosids</taxon>
        <taxon>fabids</taxon>
        <taxon>Fabales</taxon>
        <taxon>Fabaceae</taxon>
        <taxon>Papilionoideae</taxon>
        <taxon>50 kb inversion clade</taxon>
        <taxon>genistoids sensu lato</taxon>
        <taxon>core genistoids</taxon>
        <taxon>Crotalarieae</taxon>
        <taxon>Crotalaria</taxon>
    </lineage>
</organism>
<feature type="region of interest" description="Disordered" evidence="2">
    <location>
        <begin position="371"/>
        <end position="448"/>
    </location>
</feature>
<feature type="compositionally biased region" description="Basic and acidic residues" evidence="2">
    <location>
        <begin position="206"/>
        <end position="218"/>
    </location>
</feature>
<dbReference type="EMBL" id="JAYWIO010000006">
    <property type="protein sequence ID" value="KAK7257521.1"/>
    <property type="molecule type" value="Genomic_DNA"/>
</dbReference>
<keyword evidence="1" id="KW-0479">Metal-binding</keyword>
<evidence type="ECO:0000313" key="5">
    <source>
        <dbReference type="Proteomes" id="UP001372338"/>
    </source>
</evidence>
<dbReference type="SMART" id="SM00356">
    <property type="entry name" value="ZnF_C3H1"/>
    <property type="match status" value="1"/>
</dbReference>
<name>A0AAN9EJQ8_CROPI</name>
<feature type="region of interest" description="Disordered" evidence="2">
    <location>
        <begin position="150"/>
        <end position="231"/>
    </location>
</feature>
<keyword evidence="1" id="KW-0863">Zinc-finger</keyword>
<evidence type="ECO:0000313" key="4">
    <source>
        <dbReference type="EMBL" id="KAK7257521.1"/>
    </source>
</evidence>
<feature type="compositionally biased region" description="Basic and acidic residues" evidence="2">
    <location>
        <begin position="371"/>
        <end position="382"/>
    </location>
</feature>
<proteinExistence type="predicted"/>